<gene>
    <name evidence="1" type="ORF">SCLCIDRAFT_1122324</name>
</gene>
<dbReference type="AlphaFoldDB" id="A0A0C2Z6T4"/>
<dbReference type="EMBL" id="KN822097">
    <property type="protein sequence ID" value="KIM57693.1"/>
    <property type="molecule type" value="Genomic_DNA"/>
</dbReference>
<organism evidence="1 2">
    <name type="scientific">Scleroderma citrinum Foug A</name>
    <dbReference type="NCBI Taxonomy" id="1036808"/>
    <lineage>
        <taxon>Eukaryota</taxon>
        <taxon>Fungi</taxon>
        <taxon>Dikarya</taxon>
        <taxon>Basidiomycota</taxon>
        <taxon>Agaricomycotina</taxon>
        <taxon>Agaricomycetes</taxon>
        <taxon>Agaricomycetidae</taxon>
        <taxon>Boletales</taxon>
        <taxon>Sclerodermatineae</taxon>
        <taxon>Sclerodermataceae</taxon>
        <taxon>Scleroderma</taxon>
    </lineage>
</organism>
<accession>A0A0C2Z6T4</accession>
<keyword evidence="2" id="KW-1185">Reference proteome</keyword>
<dbReference type="InParanoid" id="A0A0C2Z6T4"/>
<evidence type="ECO:0000313" key="1">
    <source>
        <dbReference type="EMBL" id="KIM57693.1"/>
    </source>
</evidence>
<dbReference type="Proteomes" id="UP000053989">
    <property type="component" value="Unassembled WGS sequence"/>
</dbReference>
<sequence>MTILLENSSETTSQHGYIDFRNGAIDHRNQSIATDPQVDYKPHWQLHVKSSMAKREFYKIVVQRVLKSR</sequence>
<evidence type="ECO:0000313" key="2">
    <source>
        <dbReference type="Proteomes" id="UP000053989"/>
    </source>
</evidence>
<proteinExistence type="predicted"/>
<dbReference type="HOGENOM" id="CLU_2777436_0_0_1"/>
<protein>
    <submittedName>
        <fullName evidence="1">Uncharacterized protein</fullName>
    </submittedName>
</protein>
<name>A0A0C2Z6T4_9AGAM</name>
<reference evidence="1 2" key="1">
    <citation type="submission" date="2014-04" db="EMBL/GenBank/DDBJ databases">
        <authorList>
            <consortium name="DOE Joint Genome Institute"/>
            <person name="Kuo A."/>
            <person name="Kohler A."/>
            <person name="Nagy L.G."/>
            <person name="Floudas D."/>
            <person name="Copeland A."/>
            <person name="Barry K.W."/>
            <person name="Cichocki N."/>
            <person name="Veneault-Fourrey C."/>
            <person name="LaButti K."/>
            <person name="Lindquist E.A."/>
            <person name="Lipzen A."/>
            <person name="Lundell T."/>
            <person name="Morin E."/>
            <person name="Murat C."/>
            <person name="Sun H."/>
            <person name="Tunlid A."/>
            <person name="Henrissat B."/>
            <person name="Grigoriev I.V."/>
            <person name="Hibbett D.S."/>
            <person name="Martin F."/>
            <person name="Nordberg H.P."/>
            <person name="Cantor M.N."/>
            <person name="Hua S.X."/>
        </authorList>
    </citation>
    <scope>NUCLEOTIDE SEQUENCE [LARGE SCALE GENOMIC DNA]</scope>
    <source>
        <strain evidence="1 2">Foug A</strain>
    </source>
</reference>
<reference evidence="2" key="2">
    <citation type="submission" date="2015-01" db="EMBL/GenBank/DDBJ databases">
        <title>Evolutionary Origins and Diversification of the Mycorrhizal Mutualists.</title>
        <authorList>
            <consortium name="DOE Joint Genome Institute"/>
            <consortium name="Mycorrhizal Genomics Consortium"/>
            <person name="Kohler A."/>
            <person name="Kuo A."/>
            <person name="Nagy L.G."/>
            <person name="Floudas D."/>
            <person name="Copeland A."/>
            <person name="Barry K.W."/>
            <person name="Cichocki N."/>
            <person name="Veneault-Fourrey C."/>
            <person name="LaButti K."/>
            <person name="Lindquist E.A."/>
            <person name="Lipzen A."/>
            <person name="Lundell T."/>
            <person name="Morin E."/>
            <person name="Murat C."/>
            <person name="Riley R."/>
            <person name="Ohm R."/>
            <person name="Sun H."/>
            <person name="Tunlid A."/>
            <person name="Henrissat B."/>
            <person name="Grigoriev I.V."/>
            <person name="Hibbett D.S."/>
            <person name="Martin F."/>
        </authorList>
    </citation>
    <scope>NUCLEOTIDE SEQUENCE [LARGE SCALE GENOMIC DNA]</scope>
    <source>
        <strain evidence="2">Foug A</strain>
    </source>
</reference>